<feature type="transmembrane region" description="Helical" evidence="10">
    <location>
        <begin position="139"/>
        <end position="160"/>
    </location>
</feature>
<keyword evidence="4" id="KW-0133">Cell shape</keyword>
<feature type="transmembrane region" description="Helical" evidence="10">
    <location>
        <begin position="388"/>
        <end position="407"/>
    </location>
</feature>
<dbReference type="NCBIfam" id="TIGR01695">
    <property type="entry name" value="murJ_mviN"/>
    <property type="match status" value="1"/>
</dbReference>
<comment type="similarity">
    <text evidence="9">Belongs to the MurJ/MviN family.</text>
</comment>
<comment type="caution">
    <text evidence="11">The sequence shown here is derived from an EMBL/GenBank/DDBJ whole genome shotgun (WGS) entry which is preliminary data.</text>
</comment>
<feature type="transmembrane region" description="Helical" evidence="10">
    <location>
        <begin position="51"/>
        <end position="70"/>
    </location>
</feature>
<feature type="transmembrane region" description="Helical" evidence="10">
    <location>
        <begin position="485"/>
        <end position="508"/>
    </location>
</feature>
<evidence type="ECO:0000256" key="6">
    <source>
        <dbReference type="ARBA" id="ARBA00022989"/>
    </source>
</evidence>
<keyword evidence="12" id="KW-1185">Reference proteome</keyword>
<dbReference type="RefSeq" id="WP_199116935.1">
    <property type="nucleotide sequence ID" value="NZ_JAELVQ010000042.1"/>
</dbReference>
<dbReference type="PANTHER" id="PTHR47019:SF1">
    <property type="entry name" value="LIPID II FLIPPASE MURJ"/>
    <property type="match status" value="1"/>
</dbReference>
<dbReference type="GO" id="GO:0005886">
    <property type="term" value="C:plasma membrane"/>
    <property type="evidence" value="ECO:0007669"/>
    <property type="project" value="UniProtKB-SubCell"/>
</dbReference>
<dbReference type="PANTHER" id="PTHR47019">
    <property type="entry name" value="LIPID II FLIPPASE MURJ"/>
    <property type="match status" value="1"/>
</dbReference>
<evidence type="ECO:0000256" key="5">
    <source>
        <dbReference type="ARBA" id="ARBA00022984"/>
    </source>
</evidence>
<proteinExistence type="inferred from homology"/>
<evidence type="ECO:0000256" key="10">
    <source>
        <dbReference type="SAM" id="Phobius"/>
    </source>
</evidence>
<dbReference type="GO" id="GO:0015648">
    <property type="term" value="F:lipid-linked peptidoglycan transporter activity"/>
    <property type="evidence" value="ECO:0007669"/>
    <property type="project" value="TreeGrafter"/>
</dbReference>
<feature type="transmembrane region" description="Helical" evidence="10">
    <location>
        <begin position="234"/>
        <end position="254"/>
    </location>
</feature>
<evidence type="ECO:0000256" key="4">
    <source>
        <dbReference type="ARBA" id="ARBA00022960"/>
    </source>
</evidence>
<evidence type="ECO:0000256" key="1">
    <source>
        <dbReference type="ARBA" id="ARBA00004651"/>
    </source>
</evidence>
<evidence type="ECO:0000256" key="3">
    <source>
        <dbReference type="ARBA" id="ARBA00022692"/>
    </source>
</evidence>
<comment type="function">
    <text evidence="8">Involved in peptidoglycan biosynthesis. Transports lipid-linked peptidoglycan precursors from the inner to the outer leaflet of the cytoplasmic membrane.</text>
</comment>
<keyword evidence="7 10" id="KW-0472">Membrane</keyword>
<sequence length="517" mass="58299">MKKFLVFNFLKNNMLKSSFGLLAITLVVKVLGYVEKLLLAKYFGTGYEVDVYTVVVTVILSFFFFFREIIEPGFLRVFLDARLKDNNEQQAWSIFNLGIRIILGITLTIAILGIFYSGDFMSIFAPGFEGDKYSLGKELLQMAMPATVFLALSTLTSIILNAHKKFVFPASGEIVFKIAIVLSMVFLYSTYGIFGIIIGVVLGAIGRLAVHLIKLYKKITLKKLNVKAVYKKQIWTLTWPLLLGVGFSQISSFIDNGFASFMQEGAIAALSYSKKIAELPVLMFPYILSIVAFPYFSQLSIEKEKKKLHKLFKDCLKWILIVFIPITIFFLVYAHFIIEIVFQRGAFDETSTMLTALPFQVYAAGLVFFGVETILVIYYFANADTKTPVFVGMGCVLLNILLTWVFVKSIGYVGIALAFVIQKGVKNSILILLLEKEVNIISIKKIRPLVNLLGASILFWGLTFFGKTFIFESNDYSLLPKISFMLFNFIVSITVFIFFLVITGTISLNKKAFVSRF</sequence>
<feature type="transmembrane region" description="Helical" evidence="10">
    <location>
        <begin position="193"/>
        <end position="213"/>
    </location>
</feature>
<keyword evidence="2" id="KW-1003">Cell membrane</keyword>
<feature type="transmembrane region" description="Helical" evidence="10">
    <location>
        <begin position="413"/>
        <end position="434"/>
    </location>
</feature>
<dbReference type="AlphaFoldDB" id="A0A8J7LUI7"/>
<dbReference type="Pfam" id="PF03023">
    <property type="entry name" value="MurJ"/>
    <property type="match status" value="1"/>
</dbReference>
<evidence type="ECO:0000313" key="12">
    <source>
        <dbReference type="Proteomes" id="UP000610931"/>
    </source>
</evidence>
<keyword evidence="3 10" id="KW-0812">Transmembrane</keyword>
<name>A0A8J7LUI7_9FLAO</name>
<feature type="transmembrane region" description="Helical" evidence="10">
    <location>
        <begin position="362"/>
        <end position="381"/>
    </location>
</feature>
<feature type="transmembrane region" description="Helical" evidence="10">
    <location>
        <begin position="167"/>
        <end position="187"/>
    </location>
</feature>
<dbReference type="InterPro" id="IPR051050">
    <property type="entry name" value="Lipid_II_flippase_MurJ/MviN"/>
</dbReference>
<reference evidence="11" key="1">
    <citation type="submission" date="2020-12" db="EMBL/GenBank/DDBJ databases">
        <title>Snuella sp. nov., isolated from sediment in Incheon.</title>
        <authorList>
            <person name="Kim W."/>
        </authorList>
    </citation>
    <scope>NUCLEOTIDE SEQUENCE</scope>
    <source>
        <strain evidence="11">CAU 1569</strain>
    </source>
</reference>
<comment type="subcellular location">
    <subcellularLocation>
        <location evidence="1">Cell membrane</location>
        <topology evidence="1">Multi-pass membrane protein</topology>
    </subcellularLocation>
</comment>
<dbReference type="GO" id="GO:0008360">
    <property type="term" value="P:regulation of cell shape"/>
    <property type="evidence" value="ECO:0007669"/>
    <property type="project" value="UniProtKB-KW"/>
</dbReference>
<feature type="transmembrane region" description="Helical" evidence="10">
    <location>
        <begin position="91"/>
        <end position="116"/>
    </location>
</feature>
<evidence type="ECO:0000313" key="11">
    <source>
        <dbReference type="EMBL" id="MBJ6369810.1"/>
    </source>
</evidence>
<protein>
    <submittedName>
        <fullName evidence="11">Murein biosynthesis integral membrane protein MurJ</fullName>
    </submittedName>
</protein>
<dbReference type="Proteomes" id="UP000610931">
    <property type="component" value="Unassembled WGS sequence"/>
</dbReference>
<organism evidence="11 12">
    <name type="scientific">Snuella sedimenti</name>
    <dbReference type="NCBI Taxonomy" id="2798802"/>
    <lineage>
        <taxon>Bacteria</taxon>
        <taxon>Pseudomonadati</taxon>
        <taxon>Bacteroidota</taxon>
        <taxon>Flavobacteriia</taxon>
        <taxon>Flavobacteriales</taxon>
        <taxon>Flavobacteriaceae</taxon>
        <taxon>Snuella</taxon>
    </lineage>
</organism>
<keyword evidence="5" id="KW-0573">Peptidoglycan synthesis</keyword>
<dbReference type="GO" id="GO:0034204">
    <property type="term" value="P:lipid translocation"/>
    <property type="evidence" value="ECO:0007669"/>
    <property type="project" value="TreeGrafter"/>
</dbReference>
<accession>A0A8J7LUI7</accession>
<evidence type="ECO:0000256" key="2">
    <source>
        <dbReference type="ARBA" id="ARBA00022475"/>
    </source>
</evidence>
<dbReference type="EMBL" id="JAELVQ010000042">
    <property type="protein sequence ID" value="MBJ6369810.1"/>
    <property type="molecule type" value="Genomic_DNA"/>
</dbReference>
<evidence type="ECO:0000256" key="7">
    <source>
        <dbReference type="ARBA" id="ARBA00023136"/>
    </source>
</evidence>
<dbReference type="GO" id="GO:0009252">
    <property type="term" value="P:peptidoglycan biosynthetic process"/>
    <property type="evidence" value="ECO:0007669"/>
    <property type="project" value="UniProtKB-KW"/>
</dbReference>
<feature type="transmembrane region" description="Helical" evidence="10">
    <location>
        <begin position="318"/>
        <end position="342"/>
    </location>
</feature>
<gene>
    <name evidence="11" type="primary">murJ</name>
    <name evidence="11" type="ORF">JF259_17130</name>
</gene>
<keyword evidence="6 10" id="KW-1133">Transmembrane helix</keyword>
<evidence type="ECO:0000256" key="8">
    <source>
        <dbReference type="ARBA" id="ARBA00060041"/>
    </source>
</evidence>
<feature type="transmembrane region" description="Helical" evidence="10">
    <location>
        <begin position="279"/>
        <end position="297"/>
    </location>
</feature>
<dbReference type="InterPro" id="IPR004268">
    <property type="entry name" value="MurJ"/>
</dbReference>
<evidence type="ECO:0000256" key="9">
    <source>
        <dbReference type="ARBA" id="ARBA00061532"/>
    </source>
</evidence>
<feature type="transmembrane region" description="Helical" evidence="10">
    <location>
        <begin position="446"/>
        <end position="465"/>
    </location>
</feature>